<dbReference type="PANTHER" id="PTHR30250:SF11">
    <property type="entry name" value="O-ANTIGEN TRANSPORTER-RELATED"/>
    <property type="match status" value="1"/>
</dbReference>
<evidence type="ECO:0000256" key="6">
    <source>
        <dbReference type="SAM" id="Phobius"/>
    </source>
</evidence>
<dbReference type="EMBL" id="PYFT01000001">
    <property type="protein sequence ID" value="PSR55670.1"/>
    <property type="molecule type" value="Genomic_DNA"/>
</dbReference>
<feature type="transmembrane region" description="Helical" evidence="6">
    <location>
        <begin position="26"/>
        <end position="53"/>
    </location>
</feature>
<reference evidence="7 8" key="1">
    <citation type="submission" date="2018-03" db="EMBL/GenBank/DDBJ databases">
        <title>Adhaeribacter sp. HMF7605 Genome sequencing and assembly.</title>
        <authorList>
            <person name="Kang H."/>
            <person name="Kang J."/>
            <person name="Cha I."/>
            <person name="Kim H."/>
            <person name="Joh K."/>
        </authorList>
    </citation>
    <scope>NUCLEOTIDE SEQUENCE [LARGE SCALE GENOMIC DNA]</scope>
    <source>
        <strain evidence="7 8">HMF7605</strain>
    </source>
</reference>
<evidence type="ECO:0000256" key="5">
    <source>
        <dbReference type="ARBA" id="ARBA00023136"/>
    </source>
</evidence>
<dbReference type="AlphaFoldDB" id="A0A2T2YJI9"/>
<feature type="transmembrane region" description="Helical" evidence="6">
    <location>
        <begin position="274"/>
        <end position="296"/>
    </location>
</feature>
<sequence>MVLLNLLVKPIWLVLENNVQNQMGHAAFGTFAALFSFTFIFTSFTDLGIYHYFTKQMAAVPTFMATHLPVVLPFKTLISFLFPFVMLLAGWGIGYRAEQLYYLTLIGFIFTFTQFTQFLRGALQAHQFFNLDSIISVLERFFLIFIIIVLLYLGITLENYVYARLTSVLLAFGVLCLFFRKKFGSFPAKWDWQQLSFILKASLPFAIINLVNGINEKIDMVMLERLASSREAGIYAGAYRWVDAVMMYLWTVLPIFFAKFAAHQKQPLEQQKLLHFGQAIVSVPIIFVSVFVFFYGEKLFWQFSNSSPAELSLMRLNLRILFANVCVHGFFAIYANILTASNRELAVSKLVALSIVVNVTLNFIFIPVYGSLAAAVNTLFSAVLVSGGYLLYLRPKLNIPVPGKLILKLLLSAGALSGIFYGLLLICAIWWVNTILAGLAFLGILIVTRVIRLADLRANLLQREK</sequence>
<feature type="transmembrane region" description="Helical" evidence="6">
    <location>
        <begin position="316"/>
        <end position="338"/>
    </location>
</feature>
<dbReference type="Proteomes" id="UP000240357">
    <property type="component" value="Unassembled WGS sequence"/>
</dbReference>
<keyword evidence="3 6" id="KW-0812">Transmembrane</keyword>
<gene>
    <name evidence="7" type="ORF">AHMF7605_20255</name>
</gene>
<feature type="transmembrane region" description="Helical" evidence="6">
    <location>
        <begin position="375"/>
        <end position="393"/>
    </location>
</feature>
<keyword evidence="5 6" id="KW-0472">Membrane</keyword>
<evidence type="ECO:0000256" key="1">
    <source>
        <dbReference type="ARBA" id="ARBA00004651"/>
    </source>
</evidence>
<keyword evidence="8" id="KW-1185">Reference proteome</keyword>
<dbReference type="InterPro" id="IPR050833">
    <property type="entry name" value="Poly_Biosynth_Transport"/>
</dbReference>
<organism evidence="7 8">
    <name type="scientific">Adhaeribacter arboris</name>
    <dbReference type="NCBI Taxonomy" id="2072846"/>
    <lineage>
        <taxon>Bacteria</taxon>
        <taxon>Pseudomonadati</taxon>
        <taxon>Bacteroidota</taxon>
        <taxon>Cytophagia</taxon>
        <taxon>Cytophagales</taxon>
        <taxon>Hymenobacteraceae</taxon>
        <taxon>Adhaeribacter</taxon>
    </lineage>
</organism>
<protein>
    <submittedName>
        <fullName evidence="7">Uncharacterized protein</fullName>
    </submittedName>
</protein>
<dbReference type="Pfam" id="PF01943">
    <property type="entry name" value="Polysacc_synt"/>
    <property type="match status" value="1"/>
</dbReference>
<accession>A0A2T2YJI9</accession>
<feature type="transmembrane region" description="Helical" evidence="6">
    <location>
        <begin position="350"/>
        <end position="369"/>
    </location>
</feature>
<evidence type="ECO:0000256" key="4">
    <source>
        <dbReference type="ARBA" id="ARBA00022989"/>
    </source>
</evidence>
<dbReference type="OrthoDB" id="925916at2"/>
<keyword evidence="2" id="KW-1003">Cell membrane</keyword>
<name>A0A2T2YJI9_9BACT</name>
<evidence type="ECO:0000313" key="8">
    <source>
        <dbReference type="Proteomes" id="UP000240357"/>
    </source>
</evidence>
<evidence type="ECO:0000256" key="2">
    <source>
        <dbReference type="ARBA" id="ARBA00022475"/>
    </source>
</evidence>
<comment type="subcellular location">
    <subcellularLocation>
        <location evidence="1">Cell membrane</location>
        <topology evidence="1">Multi-pass membrane protein</topology>
    </subcellularLocation>
</comment>
<dbReference type="PANTHER" id="PTHR30250">
    <property type="entry name" value="PST FAMILY PREDICTED COLANIC ACID TRANSPORTER"/>
    <property type="match status" value="1"/>
</dbReference>
<feature type="transmembrane region" description="Helical" evidence="6">
    <location>
        <begin position="245"/>
        <end position="262"/>
    </location>
</feature>
<evidence type="ECO:0000256" key="3">
    <source>
        <dbReference type="ARBA" id="ARBA00022692"/>
    </source>
</evidence>
<dbReference type="InterPro" id="IPR002797">
    <property type="entry name" value="Polysacc_synth"/>
</dbReference>
<feature type="transmembrane region" description="Helical" evidence="6">
    <location>
        <begin position="161"/>
        <end position="180"/>
    </location>
</feature>
<evidence type="ECO:0000313" key="7">
    <source>
        <dbReference type="EMBL" id="PSR55670.1"/>
    </source>
</evidence>
<comment type="caution">
    <text evidence="7">The sequence shown here is derived from an EMBL/GenBank/DDBJ whole genome shotgun (WGS) entry which is preliminary data.</text>
</comment>
<dbReference type="GO" id="GO:0005886">
    <property type="term" value="C:plasma membrane"/>
    <property type="evidence" value="ECO:0007669"/>
    <property type="project" value="UniProtKB-SubCell"/>
</dbReference>
<feature type="transmembrane region" description="Helical" evidence="6">
    <location>
        <begin position="100"/>
        <end position="119"/>
    </location>
</feature>
<feature type="transmembrane region" description="Helical" evidence="6">
    <location>
        <begin position="405"/>
        <end position="424"/>
    </location>
</feature>
<proteinExistence type="predicted"/>
<keyword evidence="4 6" id="KW-1133">Transmembrane helix</keyword>
<feature type="transmembrane region" description="Helical" evidence="6">
    <location>
        <begin position="74"/>
        <end position="94"/>
    </location>
</feature>
<feature type="transmembrane region" description="Helical" evidence="6">
    <location>
        <begin position="430"/>
        <end position="451"/>
    </location>
</feature>
<feature type="transmembrane region" description="Helical" evidence="6">
    <location>
        <begin position="131"/>
        <end position="155"/>
    </location>
</feature>